<gene>
    <name evidence="6" type="ORF">GCM10023156_40290</name>
</gene>
<dbReference type="SMART" id="SM00448">
    <property type="entry name" value="REC"/>
    <property type="match status" value="1"/>
</dbReference>
<dbReference type="Gene3D" id="3.40.50.2300">
    <property type="match status" value="1"/>
</dbReference>
<evidence type="ECO:0000256" key="3">
    <source>
        <dbReference type="PROSITE-ProRule" id="PRU00169"/>
    </source>
</evidence>
<proteinExistence type="predicted"/>
<sequence length="222" mass="24674">MTKTLSTVARIAVVDDHGIVRFGYSQLINQEPDMKVCGMASSEQEGHTLLTKESPELAIIDLSLKEGNGLDLIQSITKTLPQLKILVISAHDESLYAHRVLAAGARGYINKEEAPEKLIEGIHALLQGDFFFSESVTKTLIRGRLGSVKPAVVQGLESLTNRELQVFEQIGNGHSTREIADTLFLSVKTIERHKENIKSKLHIDHATQLVRHATQWVMKRGY</sequence>
<dbReference type="InterPro" id="IPR039420">
    <property type="entry name" value="WalR-like"/>
</dbReference>
<dbReference type="InterPro" id="IPR000792">
    <property type="entry name" value="Tscrpt_reg_LuxR_C"/>
</dbReference>
<dbReference type="CDD" id="cd17535">
    <property type="entry name" value="REC_NarL-like"/>
    <property type="match status" value="1"/>
</dbReference>
<evidence type="ECO:0000256" key="1">
    <source>
        <dbReference type="ARBA" id="ARBA00022553"/>
    </source>
</evidence>
<dbReference type="Proteomes" id="UP001500840">
    <property type="component" value="Unassembled WGS sequence"/>
</dbReference>
<dbReference type="SUPFAM" id="SSF46894">
    <property type="entry name" value="C-terminal effector domain of the bipartite response regulators"/>
    <property type="match status" value="1"/>
</dbReference>
<accession>A0ABP8N525</accession>
<evidence type="ECO:0000313" key="7">
    <source>
        <dbReference type="Proteomes" id="UP001500840"/>
    </source>
</evidence>
<feature type="domain" description="HTH luxR-type" evidence="4">
    <location>
        <begin position="152"/>
        <end position="217"/>
    </location>
</feature>
<dbReference type="RefSeq" id="WP_339942093.1">
    <property type="nucleotide sequence ID" value="NZ_BAABGA010000049.1"/>
</dbReference>
<dbReference type="CDD" id="cd06170">
    <property type="entry name" value="LuxR_C_like"/>
    <property type="match status" value="1"/>
</dbReference>
<dbReference type="PRINTS" id="PR00038">
    <property type="entry name" value="HTHLUXR"/>
</dbReference>
<dbReference type="Pfam" id="PF00196">
    <property type="entry name" value="GerE"/>
    <property type="match status" value="1"/>
</dbReference>
<dbReference type="InterPro" id="IPR016032">
    <property type="entry name" value="Sig_transdc_resp-reg_C-effctor"/>
</dbReference>
<dbReference type="PROSITE" id="PS50110">
    <property type="entry name" value="RESPONSE_REGULATORY"/>
    <property type="match status" value="1"/>
</dbReference>
<dbReference type="SUPFAM" id="SSF52172">
    <property type="entry name" value="CheY-like"/>
    <property type="match status" value="1"/>
</dbReference>
<dbReference type="PROSITE" id="PS00622">
    <property type="entry name" value="HTH_LUXR_1"/>
    <property type="match status" value="1"/>
</dbReference>
<dbReference type="Pfam" id="PF00072">
    <property type="entry name" value="Response_reg"/>
    <property type="match status" value="1"/>
</dbReference>
<feature type="domain" description="Response regulatory" evidence="5">
    <location>
        <begin position="10"/>
        <end position="126"/>
    </location>
</feature>
<dbReference type="InterPro" id="IPR058245">
    <property type="entry name" value="NreC/VraR/RcsB-like_REC"/>
</dbReference>
<feature type="modified residue" description="4-aspartylphosphate" evidence="3">
    <location>
        <position position="61"/>
    </location>
</feature>
<keyword evidence="7" id="KW-1185">Reference proteome</keyword>
<comment type="caution">
    <text evidence="6">The sequence shown here is derived from an EMBL/GenBank/DDBJ whole genome shotgun (WGS) entry which is preliminary data.</text>
</comment>
<evidence type="ECO:0000313" key="6">
    <source>
        <dbReference type="EMBL" id="GAA4459981.1"/>
    </source>
</evidence>
<dbReference type="PROSITE" id="PS50043">
    <property type="entry name" value="HTH_LUXR_2"/>
    <property type="match status" value="1"/>
</dbReference>
<dbReference type="InterPro" id="IPR011006">
    <property type="entry name" value="CheY-like_superfamily"/>
</dbReference>
<organism evidence="6 7">
    <name type="scientific">Novipirellula rosea</name>
    <dbReference type="NCBI Taxonomy" id="1031540"/>
    <lineage>
        <taxon>Bacteria</taxon>
        <taxon>Pseudomonadati</taxon>
        <taxon>Planctomycetota</taxon>
        <taxon>Planctomycetia</taxon>
        <taxon>Pirellulales</taxon>
        <taxon>Pirellulaceae</taxon>
        <taxon>Novipirellula</taxon>
    </lineage>
</organism>
<keyword evidence="1 3" id="KW-0597">Phosphoprotein</keyword>
<dbReference type="PANTHER" id="PTHR43214:SF43">
    <property type="entry name" value="TWO-COMPONENT RESPONSE REGULATOR"/>
    <property type="match status" value="1"/>
</dbReference>
<protein>
    <submittedName>
        <fullName evidence="6">Response regulator transcription factor</fullName>
    </submittedName>
</protein>
<name>A0ABP8N525_9BACT</name>
<evidence type="ECO:0000259" key="4">
    <source>
        <dbReference type="PROSITE" id="PS50043"/>
    </source>
</evidence>
<dbReference type="EMBL" id="BAABGA010000049">
    <property type="protein sequence ID" value="GAA4459981.1"/>
    <property type="molecule type" value="Genomic_DNA"/>
</dbReference>
<keyword evidence="2" id="KW-0238">DNA-binding</keyword>
<evidence type="ECO:0000256" key="2">
    <source>
        <dbReference type="ARBA" id="ARBA00023125"/>
    </source>
</evidence>
<evidence type="ECO:0000259" key="5">
    <source>
        <dbReference type="PROSITE" id="PS50110"/>
    </source>
</evidence>
<dbReference type="PANTHER" id="PTHR43214">
    <property type="entry name" value="TWO-COMPONENT RESPONSE REGULATOR"/>
    <property type="match status" value="1"/>
</dbReference>
<reference evidence="7" key="1">
    <citation type="journal article" date="2019" name="Int. J. Syst. Evol. Microbiol.">
        <title>The Global Catalogue of Microorganisms (GCM) 10K type strain sequencing project: providing services to taxonomists for standard genome sequencing and annotation.</title>
        <authorList>
            <consortium name="The Broad Institute Genomics Platform"/>
            <consortium name="The Broad Institute Genome Sequencing Center for Infectious Disease"/>
            <person name="Wu L."/>
            <person name="Ma J."/>
        </authorList>
    </citation>
    <scope>NUCLEOTIDE SEQUENCE [LARGE SCALE GENOMIC DNA]</scope>
    <source>
        <strain evidence="7">JCM 17759</strain>
    </source>
</reference>
<dbReference type="SMART" id="SM00421">
    <property type="entry name" value="HTH_LUXR"/>
    <property type="match status" value="1"/>
</dbReference>
<dbReference type="InterPro" id="IPR001789">
    <property type="entry name" value="Sig_transdc_resp-reg_receiver"/>
</dbReference>